<feature type="binding site" evidence="8">
    <location>
        <position position="148"/>
    </location>
    <ligand>
        <name>Zn(2+)</name>
        <dbReference type="ChEBI" id="CHEBI:29105"/>
    </ligand>
</feature>
<gene>
    <name evidence="10" type="ORF">SD1D_1617</name>
</gene>
<evidence type="ECO:0000256" key="5">
    <source>
        <dbReference type="ARBA" id="ARBA00023015"/>
    </source>
</evidence>
<feature type="binding site" evidence="9">
    <location>
        <position position="123"/>
    </location>
    <ligand>
        <name>Fe cation</name>
        <dbReference type="ChEBI" id="CHEBI:24875"/>
    </ligand>
</feature>
<comment type="cofactor">
    <cofactor evidence="9">
        <name>Mn(2+)</name>
        <dbReference type="ChEBI" id="CHEBI:29035"/>
    </cofactor>
    <cofactor evidence="9">
        <name>Fe(2+)</name>
        <dbReference type="ChEBI" id="CHEBI:29033"/>
    </cofactor>
    <text evidence="9">Binds 1 Mn(2+) or Fe(2+) ion per subunit.</text>
</comment>
<feature type="binding site" evidence="9">
    <location>
        <position position="102"/>
    </location>
    <ligand>
        <name>Fe cation</name>
        <dbReference type="ChEBI" id="CHEBI:24875"/>
    </ligand>
</feature>
<organism evidence="10 11">
    <name type="scientific">Herbinix luporum</name>
    <dbReference type="NCBI Taxonomy" id="1679721"/>
    <lineage>
        <taxon>Bacteria</taxon>
        <taxon>Bacillati</taxon>
        <taxon>Bacillota</taxon>
        <taxon>Clostridia</taxon>
        <taxon>Lachnospirales</taxon>
        <taxon>Lachnospiraceae</taxon>
        <taxon>Herbinix</taxon>
    </lineage>
</organism>
<dbReference type="CDD" id="cd07153">
    <property type="entry name" value="Fur_like"/>
    <property type="match status" value="1"/>
</dbReference>
<accession>A0A0K8J720</accession>
<dbReference type="Pfam" id="PF01475">
    <property type="entry name" value="FUR"/>
    <property type="match status" value="1"/>
</dbReference>
<feature type="binding site" evidence="9">
    <location>
        <position position="140"/>
    </location>
    <ligand>
        <name>Fe cation</name>
        <dbReference type="ChEBI" id="CHEBI:24875"/>
    </ligand>
</feature>
<evidence type="ECO:0000256" key="3">
    <source>
        <dbReference type="ARBA" id="ARBA00022723"/>
    </source>
</evidence>
<dbReference type="SUPFAM" id="SSF46785">
    <property type="entry name" value="Winged helix' DNA-binding domain"/>
    <property type="match status" value="1"/>
</dbReference>
<dbReference type="Gene3D" id="1.10.10.10">
    <property type="entry name" value="Winged helix-like DNA-binding domain superfamily/Winged helix DNA-binding domain"/>
    <property type="match status" value="1"/>
</dbReference>
<keyword evidence="5" id="KW-0805">Transcription regulation</keyword>
<dbReference type="GO" id="GO:1900376">
    <property type="term" value="P:regulation of secondary metabolite biosynthetic process"/>
    <property type="evidence" value="ECO:0007669"/>
    <property type="project" value="TreeGrafter"/>
</dbReference>
<evidence type="ECO:0000256" key="7">
    <source>
        <dbReference type="ARBA" id="ARBA00023163"/>
    </source>
</evidence>
<dbReference type="FunFam" id="1.10.10.10:FF:000051">
    <property type="entry name" value="Fur family transcriptional regulator"/>
    <property type="match status" value="1"/>
</dbReference>
<evidence type="ECO:0000256" key="1">
    <source>
        <dbReference type="ARBA" id="ARBA00007957"/>
    </source>
</evidence>
<keyword evidence="4 8" id="KW-0862">Zinc</keyword>
<dbReference type="KEGG" id="hsd:SD1D_1617"/>
<reference evidence="11" key="1">
    <citation type="submission" date="2015-09" db="EMBL/GenBank/DDBJ databases">
        <authorList>
            <person name="Wibberg D."/>
        </authorList>
    </citation>
    <scope>NUCLEOTIDE SEQUENCE [LARGE SCALE GENOMIC DNA]</scope>
    <source>
        <strain evidence="11">SD1D</strain>
    </source>
</reference>
<dbReference type="InterPro" id="IPR002481">
    <property type="entry name" value="FUR"/>
</dbReference>
<evidence type="ECO:0000256" key="8">
    <source>
        <dbReference type="PIRSR" id="PIRSR602481-1"/>
    </source>
</evidence>
<keyword evidence="9" id="KW-0408">Iron</keyword>
<evidence type="ECO:0008006" key="12">
    <source>
        <dbReference type="Google" id="ProtNLM"/>
    </source>
</evidence>
<keyword evidence="3 8" id="KW-0479">Metal-binding</keyword>
<name>A0A0K8J720_9FIRM</name>
<keyword evidence="2" id="KW-0678">Repressor</keyword>
<evidence type="ECO:0000313" key="10">
    <source>
        <dbReference type="EMBL" id="CUH93163.1"/>
    </source>
</evidence>
<evidence type="ECO:0000256" key="6">
    <source>
        <dbReference type="ARBA" id="ARBA00023125"/>
    </source>
</evidence>
<comment type="cofactor">
    <cofactor evidence="8">
        <name>Zn(2+)</name>
        <dbReference type="ChEBI" id="CHEBI:29105"/>
    </cofactor>
    <text evidence="8">Binds 1 zinc ion per subunit.</text>
</comment>
<keyword evidence="11" id="KW-1185">Reference proteome</keyword>
<evidence type="ECO:0000256" key="4">
    <source>
        <dbReference type="ARBA" id="ARBA00022833"/>
    </source>
</evidence>
<dbReference type="GO" id="GO:0000976">
    <property type="term" value="F:transcription cis-regulatory region binding"/>
    <property type="evidence" value="ECO:0007669"/>
    <property type="project" value="TreeGrafter"/>
</dbReference>
<comment type="similarity">
    <text evidence="1">Belongs to the Fur family.</text>
</comment>
<evidence type="ECO:0000256" key="9">
    <source>
        <dbReference type="PIRSR" id="PIRSR602481-2"/>
    </source>
</evidence>
<evidence type="ECO:0000256" key="2">
    <source>
        <dbReference type="ARBA" id="ARBA00022491"/>
    </source>
</evidence>
<dbReference type="GO" id="GO:0003700">
    <property type="term" value="F:DNA-binding transcription factor activity"/>
    <property type="evidence" value="ECO:0007669"/>
    <property type="project" value="InterPro"/>
</dbReference>
<dbReference type="AlphaFoldDB" id="A0A0K8J720"/>
<dbReference type="PANTHER" id="PTHR33202">
    <property type="entry name" value="ZINC UPTAKE REGULATION PROTEIN"/>
    <property type="match status" value="1"/>
</dbReference>
<dbReference type="GO" id="GO:0008270">
    <property type="term" value="F:zinc ion binding"/>
    <property type="evidence" value="ECO:0007669"/>
    <property type="project" value="TreeGrafter"/>
</dbReference>
<dbReference type="PANTHER" id="PTHR33202:SF7">
    <property type="entry name" value="FERRIC UPTAKE REGULATION PROTEIN"/>
    <property type="match status" value="1"/>
</dbReference>
<dbReference type="InterPro" id="IPR036390">
    <property type="entry name" value="WH_DNA-bd_sf"/>
</dbReference>
<protein>
    <recommendedName>
        <fullName evidence="12">Transcriptional repressor</fullName>
    </recommendedName>
</protein>
<proteinExistence type="inferred from homology"/>
<dbReference type="Gene3D" id="3.30.1490.190">
    <property type="match status" value="1"/>
</dbReference>
<keyword evidence="6" id="KW-0238">DNA-binding</keyword>
<keyword evidence="7" id="KW-0804">Transcription</keyword>
<evidence type="ECO:0000313" key="11">
    <source>
        <dbReference type="Proteomes" id="UP000196053"/>
    </source>
</evidence>
<dbReference type="InterPro" id="IPR043135">
    <property type="entry name" value="Fur_C"/>
</dbReference>
<sequence>MKIGDKMPNNQEQFKDLLRTNGLKVTYQRIAILEVLSNRPGEHLTAEEIYDLVKAEYPDIGLATVYRTIQLLSDLNLIDKLNLDDGYVRYEIGRKNREECHHHHHLICLECGNIYAFQDDLLENLEERIKETLGFEVEDHEVKLYGHCKECINEKA</sequence>
<dbReference type="GO" id="GO:0045892">
    <property type="term" value="P:negative regulation of DNA-templated transcription"/>
    <property type="evidence" value="ECO:0007669"/>
    <property type="project" value="TreeGrafter"/>
</dbReference>
<dbReference type="EMBL" id="LN879430">
    <property type="protein sequence ID" value="CUH93163.1"/>
    <property type="molecule type" value="Genomic_DNA"/>
</dbReference>
<feature type="binding site" evidence="8">
    <location>
        <position position="151"/>
    </location>
    <ligand>
        <name>Zn(2+)</name>
        <dbReference type="ChEBI" id="CHEBI:29105"/>
    </ligand>
</feature>
<dbReference type="Proteomes" id="UP000196053">
    <property type="component" value="Chromosome I"/>
</dbReference>
<feature type="binding site" evidence="8">
    <location>
        <position position="108"/>
    </location>
    <ligand>
        <name>Zn(2+)</name>
        <dbReference type="ChEBI" id="CHEBI:29105"/>
    </ligand>
</feature>
<dbReference type="InterPro" id="IPR036388">
    <property type="entry name" value="WH-like_DNA-bd_sf"/>
</dbReference>
<feature type="binding site" evidence="8">
    <location>
        <position position="111"/>
    </location>
    <ligand>
        <name>Zn(2+)</name>
        <dbReference type="ChEBI" id="CHEBI:29105"/>
    </ligand>
</feature>